<evidence type="ECO:0000256" key="6">
    <source>
        <dbReference type="ARBA" id="ARBA00023014"/>
    </source>
</evidence>
<dbReference type="GO" id="GO:0051539">
    <property type="term" value="F:4 iron, 4 sulfur cluster binding"/>
    <property type="evidence" value="ECO:0007669"/>
    <property type="project" value="UniProtKB-KW"/>
</dbReference>
<protein>
    <recommendedName>
        <fullName evidence="7">Radical SAM core domain-containing protein</fullName>
    </recommendedName>
</protein>
<dbReference type="InterPro" id="IPR007197">
    <property type="entry name" value="rSAM"/>
</dbReference>
<dbReference type="NCBIfam" id="TIGR01212">
    <property type="entry name" value="TIGR01212 family radical SAM protein"/>
    <property type="match status" value="1"/>
</dbReference>
<dbReference type="AlphaFoldDB" id="A0A1I7GYT7"/>
<name>A0A1I7GYT7_9FIRM</name>
<dbReference type="SFLD" id="SFLDG01091">
    <property type="entry name" value="uncharacterized_CHP01210-like"/>
    <property type="match status" value="1"/>
</dbReference>
<dbReference type="SFLD" id="SFLDS00029">
    <property type="entry name" value="Radical_SAM"/>
    <property type="match status" value="1"/>
</dbReference>
<proteinExistence type="predicted"/>
<keyword evidence="5" id="KW-0408">Iron</keyword>
<dbReference type="PANTHER" id="PTHR11135:SF1">
    <property type="entry name" value="PROTEIN YHCC"/>
    <property type="match status" value="1"/>
</dbReference>
<dbReference type="SMART" id="SM00729">
    <property type="entry name" value="Elp3"/>
    <property type="match status" value="1"/>
</dbReference>
<organism evidence="8 9">
    <name type="scientific">Eubacterium pyruvativorans</name>
    <dbReference type="NCBI Taxonomy" id="155865"/>
    <lineage>
        <taxon>Bacteria</taxon>
        <taxon>Bacillati</taxon>
        <taxon>Bacillota</taxon>
        <taxon>Clostridia</taxon>
        <taxon>Eubacteriales</taxon>
        <taxon>Eubacteriaceae</taxon>
        <taxon>Eubacterium</taxon>
    </lineage>
</organism>
<dbReference type="SUPFAM" id="SSF102114">
    <property type="entry name" value="Radical SAM enzymes"/>
    <property type="match status" value="1"/>
</dbReference>
<keyword evidence="4" id="KW-0479">Metal-binding</keyword>
<gene>
    <name evidence="8" type="ORF">SAMN05216508_11026</name>
</gene>
<reference evidence="8 9" key="1">
    <citation type="submission" date="2016-10" db="EMBL/GenBank/DDBJ databases">
        <authorList>
            <person name="de Groot N.N."/>
        </authorList>
    </citation>
    <scope>NUCLEOTIDE SEQUENCE [LARGE SCALE GENOMIC DNA]</scope>
    <source>
        <strain evidence="8 9">KHGC13</strain>
    </source>
</reference>
<dbReference type="InterPro" id="IPR005911">
    <property type="entry name" value="YhcC-like"/>
</dbReference>
<evidence type="ECO:0000256" key="2">
    <source>
        <dbReference type="ARBA" id="ARBA00022485"/>
    </source>
</evidence>
<evidence type="ECO:0000256" key="1">
    <source>
        <dbReference type="ARBA" id="ARBA00001966"/>
    </source>
</evidence>
<dbReference type="InterPro" id="IPR058240">
    <property type="entry name" value="rSAM_sf"/>
</dbReference>
<keyword evidence="9" id="KW-1185">Reference proteome</keyword>
<keyword evidence="6" id="KW-0411">Iron-sulfur</keyword>
<dbReference type="GO" id="GO:0003824">
    <property type="term" value="F:catalytic activity"/>
    <property type="evidence" value="ECO:0007669"/>
    <property type="project" value="InterPro"/>
</dbReference>
<dbReference type="CDD" id="cd01335">
    <property type="entry name" value="Radical_SAM"/>
    <property type="match status" value="1"/>
</dbReference>
<dbReference type="Pfam" id="PF04055">
    <property type="entry name" value="Radical_SAM"/>
    <property type="match status" value="1"/>
</dbReference>
<dbReference type="Proteomes" id="UP000198817">
    <property type="component" value="Unassembled WGS sequence"/>
</dbReference>
<evidence type="ECO:0000313" key="9">
    <source>
        <dbReference type="Proteomes" id="UP000198817"/>
    </source>
</evidence>
<dbReference type="InterPro" id="IPR039661">
    <property type="entry name" value="ELP3"/>
</dbReference>
<dbReference type="EMBL" id="FPBT01000010">
    <property type="protein sequence ID" value="SFU53582.1"/>
    <property type="molecule type" value="Genomic_DNA"/>
</dbReference>
<evidence type="ECO:0000256" key="3">
    <source>
        <dbReference type="ARBA" id="ARBA00022691"/>
    </source>
</evidence>
<dbReference type="InterPro" id="IPR006638">
    <property type="entry name" value="Elp3/MiaA/NifB-like_rSAM"/>
</dbReference>
<dbReference type="InterPro" id="IPR023404">
    <property type="entry name" value="rSAM_horseshoe"/>
</dbReference>
<dbReference type="Gene3D" id="3.80.30.20">
    <property type="entry name" value="tm_1862 like domain"/>
    <property type="match status" value="1"/>
</dbReference>
<dbReference type="STRING" id="155865.SAMN05216515_11126"/>
<feature type="domain" description="Radical SAM core" evidence="7">
    <location>
        <begin position="57"/>
        <end position="289"/>
    </location>
</feature>
<dbReference type="GO" id="GO:0046872">
    <property type="term" value="F:metal ion binding"/>
    <property type="evidence" value="ECO:0007669"/>
    <property type="project" value="UniProtKB-KW"/>
</dbReference>
<evidence type="ECO:0000313" key="8">
    <source>
        <dbReference type="EMBL" id="SFU53582.1"/>
    </source>
</evidence>
<evidence type="ECO:0000256" key="5">
    <source>
        <dbReference type="ARBA" id="ARBA00023004"/>
    </source>
</evidence>
<keyword evidence="3" id="KW-0949">S-adenosyl-L-methionine</keyword>
<dbReference type="SFLD" id="SFLDG01086">
    <property type="entry name" value="elongater_protein-like"/>
    <property type="match status" value="1"/>
</dbReference>
<sequence length="347" mass="39184">MSDMKYNPPGRSPAEIWNHEDSIDPELIRSRGILRKTPTGDVAAERMNTISAWLRQRFGRKMIKLALDGGFTCPNRDGTRGTGGCLFCSSTGSGEFSSDISGQIDLLSSKWPRAGYLGYFQNHTNTYAPAAELRHKFGAVLAEPRIQGLVIATRPDCLPEDVMDYLEELNHTCFVWVELGLQTIHERTARRINRCYELSEYDSAMKKLRQRNIHVVTHLILGLPGEDRTDMTESLDHVIRQGTWGLKLHMLNVMKGTRLASEYPGYQPFPSIEEYVNLVCDLVERTPPEVTIHRLTADCPRPLLIAPSWSYEKRTILNGINAELVRRGTCQGCRFGFPTTYSCSSTK</sequence>
<dbReference type="PROSITE" id="PS51918">
    <property type="entry name" value="RADICAL_SAM"/>
    <property type="match status" value="1"/>
</dbReference>
<evidence type="ECO:0000259" key="7">
    <source>
        <dbReference type="PROSITE" id="PS51918"/>
    </source>
</evidence>
<dbReference type="RefSeq" id="WP_242935086.1">
    <property type="nucleotide sequence ID" value="NZ_FOWF01000011.1"/>
</dbReference>
<dbReference type="Pfam" id="PF16199">
    <property type="entry name" value="Radical_SAM_C"/>
    <property type="match status" value="1"/>
</dbReference>
<dbReference type="PANTHER" id="PTHR11135">
    <property type="entry name" value="HISTONE ACETYLTRANSFERASE-RELATED"/>
    <property type="match status" value="1"/>
</dbReference>
<comment type="cofactor">
    <cofactor evidence="1">
        <name>[4Fe-4S] cluster</name>
        <dbReference type="ChEBI" id="CHEBI:49883"/>
    </cofactor>
</comment>
<evidence type="ECO:0000256" key="4">
    <source>
        <dbReference type="ARBA" id="ARBA00022723"/>
    </source>
</evidence>
<dbReference type="InterPro" id="IPR032432">
    <property type="entry name" value="Radical_SAM_C"/>
</dbReference>
<keyword evidence="2" id="KW-0004">4Fe-4S</keyword>
<accession>A0A1I7GYT7</accession>